<gene>
    <name evidence="2" type="ORF">BaRGS_00021513</name>
</gene>
<feature type="compositionally biased region" description="Polar residues" evidence="1">
    <location>
        <begin position="365"/>
        <end position="377"/>
    </location>
</feature>
<feature type="compositionally biased region" description="Polar residues" evidence="1">
    <location>
        <begin position="405"/>
        <end position="446"/>
    </location>
</feature>
<reference evidence="2 3" key="1">
    <citation type="journal article" date="2023" name="Sci. Data">
        <title>Genome assembly of the Korean intertidal mud-creeper Batillaria attramentaria.</title>
        <authorList>
            <person name="Patra A.K."/>
            <person name="Ho P.T."/>
            <person name="Jun S."/>
            <person name="Lee S.J."/>
            <person name="Kim Y."/>
            <person name="Won Y.J."/>
        </authorList>
    </citation>
    <scope>NUCLEOTIDE SEQUENCE [LARGE SCALE GENOMIC DNA]</scope>
    <source>
        <strain evidence="2">Wonlab-2016</strain>
    </source>
</reference>
<evidence type="ECO:0000313" key="3">
    <source>
        <dbReference type="Proteomes" id="UP001519460"/>
    </source>
</evidence>
<organism evidence="2 3">
    <name type="scientific">Batillaria attramentaria</name>
    <dbReference type="NCBI Taxonomy" id="370345"/>
    <lineage>
        <taxon>Eukaryota</taxon>
        <taxon>Metazoa</taxon>
        <taxon>Spiralia</taxon>
        <taxon>Lophotrochozoa</taxon>
        <taxon>Mollusca</taxon>
        <taxon>Gastropoda</taxon>
        <taxon>Caenogastropoda</taxon>
        <taxon>Sorbeoconcha</taxon>
        <taxon>Cerithioidea</taxon>
        <taxon>Batillariidae</taxon>
        <taxon>Batillaria</taxon>
    </lineage>
</organism>
<evidence type="ECO:0000256" key="1">
    <source>
        <dbReference type="SAM" id="MobiDB-lite"/>
    </source>
</evidence>
<dbReference type="EMBL" id="JACVVK020000167">
    <property type="protein sequence ID" value="KAK7487285.1"/>
    <property type="molecule type" value="Genomic_DNA"/>
</dbReference>
<feature type="region of interest" description="Disordered" evidence="1">
    <location>
        <begin position="405"/>
        <end position="451"/>
    </location>
</feature>
<accession>A0ABD0KKH2</accession>
<keyword evidence="3" id="KW-1185">Reference proteome</keyword>
<protein>
    <submittedName>
        <fullName evidence="2">Uncharacterized protein</fullName>
    </submittedName>
</protein>
<dbReference type="Proteomes" id="UP001519460">
    <property type="component" value="Unassembled WGS sequence"/>
</dbReference>
<evidence type="ECO:0000313" key="2">
    <source>
        <dbReference type="EMBL" id="KAK7487285.1"/>
    </source>
</evidence>
<feature type="region of interest" description="Disordered" evidence="1">
    <location>
        <begin position="357"/>
        <end position="380"/>
    </location>
</feature>
<dbReference type="CDD" id="cd00117">
    <property type="entry name" value="TFP"/>
    <property type="match status" value="1"/>
</dbReference>
<comment type="caution">
    <text evidence="2">The sequence shown here is derived from an EMBL/GenBank/DDBJ whole genome shotgun (WGS) entry which is preliminary data.</text>
</comment>
<name>A0ABD0KKH2_9CAEN</name>
<proteinExistence type="predicted"/>
<dbReference type="AlphaFoldDB" id="A0ABD0KKH2"/>
<sequence length="728" mass="79491">MHVSGQRVEMNCKVKTHDEHQHGTNPHMIPVNDFQVILVVVTTAVWTRRVIKTLSNTATITDTGHVGLFCAFTVNGNGHVSEVCKDKTMMKYCQIDKGPDGVEMSCKSDFNFTHWLDNYKICEMSQSLNDPSCNHTRRGLASQHDCYFCCQSEECFRNVFNLPKPTTTAASTTAASTPLTSATPTDCYTDSGWACQSEEFCALTIGSSDLVMICQDISSTWEGCVSEQDQNAESCSPTLTSTEGPDCHYCCKSEQCFADLLLHTDHLVTTEAPSKDCIQSGQWACESHEFCALKFGSYTTIKCEDINSHWQNCINDGISGVLCDRDKLSGAEFSECSYCCRDLNCIMGLLRPSVPTTTPTPSSTYWTRATTSQQTVTEAPPDTKTCIHNGAWACQTDEPVYHGSLHSTKTGDDNTGTSDHNPVNIPGSTDHNPINNIPGSTDNSSNSDDKQAIGDVSAARTQQLLHFCRIRTYIATGELAMDCLPATGTELLVGGQTRNNFICTFYIPINTHVVTGTLYVTVHLNNRQCRHAITSRLFFRNAISSSTDVNHANTADNGNLPSTQNFTTIRLAGSCADSFILQLCPKTCDTCATGDCVDTYVGDCSKDFAGRCSESYIMEICAKSCGTCGICAICSGLDCFIMDPSGKQCPQTQPFCMTSVTDTQHGRDDIIRRCASKADCDAIPLQEKCRHAETILHMDIICKFCCNQANCNAPPSVIPQAGLITNHV</sequence>